<dbReference type="GeneID" id="85401302"/>
<feature type="region of interest" description="Disordered" evidence="1">
    <location>
        <begin position="142"/>
        <end position="165"/>
    </location>
</feature>
<dbReference type="RefSeq" id="XP_060388526.1">
    <property type="nucleotide sequence ID" value="XM_060517064.1"/>
</dbReference>
<gene>
    <name evidence="2" type="ORF">CTAM01_01020</name>
</gene>
<accession>A0ABQ9RTL0</accession>
<evidence type="ECO:0000256" key="1">
    <source>
        <dbReference type="SAM" id="MobiDB-lite"/>
    </source>
</evidence>
<evidence type="ECO:0000313" key="3">
    <source>
        <dbReference type="Proteomes" id="UP001227543"/>
    </source>
</evidence>
<comment type="caution">
    <text evidence="2">The sequence shown here is derived from an EMBL/GenBank/DDBJ whole genome shotgun (WGS) entry which is preliminary data.</text>
</comment>
<dbReference type="Proteomes" id="UP001227543">
    <property type="component" value="Unassembled WGS sequence"/>
</dbReference>
<feature type="region of interest" description="Disordered" evidence="1">
    <location>
        <begin position="182"/>
        <end position="210"/>
    </location>
</feature>
<name>A0ABQ9RTL0_9PEZI</name>
<protein>
    <submittedName>
        <fullName evidence="2">Uncharacterized protein</fullName>
    </submittedName>
</protein>
<dbReference type="EMBL" id="MLFU01000002">
    <property type="protein sequence ID" value="KAK1512090.1"/>
    <property type="molecule type" value="Genomic_DNA"/>
</dbReference>
<proteinExistence type="predicted"/>
<sequence length="210" mass="22750">MIILRHPPEAFPSIPTRAPNIEGWDGISQTSFLGPVLSVPAAQATTCEDSRRPGQVSRAFGLDQGTKDGRQVPKLVSFQEDKDTPRTHFKRRTVQEKVKRSDGVRGARLQRCIASITHRLNPGSFCPASSQPGVVMAQFPEIPRPPKPPKARRMELAGGAEPRECPPARVLSRLVVVAGSPLARRHSIRDGAPRPASPRLPGITDVPGSS</sequence>
<keyword evidence="3" id="KW-1185">Reference proteome</keyword>
<reference evidence="2 3" key="1">
    <citation type="submission" date="2016-10" db="EMBL/GenBank/DDBJ databases">
        <title>The genome sequence of Colletotrichum fioriniae PJ7.</title>
        <authorList>
            <person name="Baroncelli R."/>
        </authorList>
    </citation>
    <scope>NUCLEOTIDE SEQUENCE [LARGE SCALE GENOMIC DNA]</scope>
    <source>
        <strain evidence="2 3">Tom-12</strain>
    </source>
</reference>
<evidence type="ECO:0000313" key="2">
    <source>
        <dbReference type="EMBL" id="KAK1512090.1"/>
    </source>
</evidence>
<organism evidence="2 3">
    <name type="scientific">Colletotrichum tamarilloi</name>
    <dbReference type="NCBI Taxonomy" id="1209934"/>
    <lineage>
        <taxon>Eukaryota</taxon>
        <taxon>Fungi</taxon>
        <taxon>Dikarya</taxon>
        <taxon>Ascomycota</taxon>
        <taxon>Pezizomycotina</taxon>
        <taxon>Sordariomycetes</taxon>
        <taxon>Hypocreomycetidae</taxon>
        <taxon>Glomerellales</taxon>
        <taxon>Glomerellaceae</taxon>
        <taxon>Colletotrichum</taxon>
        <taxon>Colletotrichum acutatum species complex</taxon>
    </lineage>
</organism>
<feature type="region of interest" description="Disordered" evidence="1">
    <location>
        <begin position="49"/>
        <end position="70"/>
    </location>
</feature>